<feature type="region of interest" description="Disordered" evidence="1">
    <location>
        <begin position="94"/>
        <end position="162"/>
    </location>
</feature>
<proteinExistence type="predicted"/>
<gene>
    <name evidence="2" type="ORF">K504DRAFT_496866</name>
</gene>
<evidence type="ECO:0000256" key="1">
    <source>
        <dbReference type="SAM" id="MobiDB-lite"/>
    </source>
</evidence>
<organism evidence="2 3">
    <name type="scientific">Pleomassaria siparia CBS 279.74</name>
    <dbReference type="NCBI Taxonomy" id="1314801"/>
    <lineage>
        <taxon>Eukaryota</taxon>
        <taxon>Fungi</taxon>
        <taxon>Dikarya</taxon>
        <taxon>Ascomycota</taxon>
        <taxon>Pezizomycotina</taxon>
        <taxon>Dothideomycetes</taxon>
        <taxon>Pleosporomycetidae</taxon>
        <taxon>Pleosporales</taxon>
        <taxon>Pleomassariaceae</taxon>
        <taxon>Pleomassaria</taxon>
    </lineage>
</organism>
<dbReference type="OrthoDB" id="3784214at2759"/>
<dbReference type="EMBL" id="MU005764">
    <property type="protein sequence ID" value="KAF2714970.1"/>
    <property type="molecule type" value="Genomic_DNA"/>
</dbReference>
<keyword evidence="3" id="KW-1185">Reference proteome</keyword>
<evidence type="ECO:0000313" key="3">
    <source>
        <dbReference type="Proteomes" id="UP000799428"/>
    </source>
</evidence>
<evidence type="ECO:0000313" key="2">
    <source>
        <dbReference type="EMBL" id="KAF2714970.1"/>
    </source>
</evidence>
<dbReference type="AlphaFoldDB" id="A0A6G1KQ81"/>
<protein>
    <submittedName>
        <fullName evidence="2">Uncharacterized protein</fullName>
    </submittedName>
</protein>
<accession>A0A6G1KQ81</accession>
<reference evidence="2" key="1">
    <citation type="journal article" date="2020" name="Stud. Mycol.">
        <title>101 Dothideomycetes genomes: a test case for predicting lifestyles and emergence of pathogens.</title>
        <authorList>
            <person name="Haridas S."/>
            <person name="Albert R."/>
            <person name="Binder M."/>
            <person name="Bloem J."/>
            <person name="Labutti K."/>
            <person name="Salamov A."/>
            <person name="Andreopoulos B."/>
            <person name="Baker S."/>
            <person name="Barry K."/>
            <person name="Bills G."/>
            <person name="Bluhm B."/>
            <person name="Cannon C."/>
            <person name="Castanera R."/>
            <person name="Culley D."/>
            <person name="Daum C."/>
            <person name="Ezra D."/>
            <person name="Gonzalez J."/>
            <person name="Henrissat B."/>
            <person name="Kuo A."/>
            <person name="Liang C."/>
            <person name="Lipzen A."/>
            <person name="Lutzoni F."/>
            <person name="Magnuson J."/>
            <person name="Mondo S."/>
            <person name="Nolan M."/>
            <person name="Ohm R."/>
            <person name="Pangilinan J."/>
            <person name="Park H.-J."/>
            <person name="Ramirez L."/>
            <person name="Alfaro M."/>
            <person name="Sun H."/>
            <person name="Tritt A."/>
            <person name="Yoshinaga Y."/>
            <person name="Zwiers L.-H."/>
            <person name="Turgeon B."/>
            <person name="Goodwin S."/>
            <person name="Spatafora J."/>
            <person name="Crous P."/>
            <person name="Grigoriev I."/>
        </authorList>
    </citation>
    <scope>NUCLEOTIDE SEQUENCE</scope>
    <source>
        <strain evidence="2">CBS 279.74</strain>
    </source>
</reference>
<dbReference type="Proteomes" id="UP000799428">
    <property type="component" value="Unassembled WGS sequence"/>
</dbReference>
<sequence length="476" mass="53753">MIFPTHSTIPQPTYQPPAFPRRLLNLLVVPALQLLNFSYTREKKPAAVLAAPTKTPVTHAAPTTAVSNSGVRQAVAGIEAHILAHAGEFKEDKLNRTSMDADDAPHKKRKRSIDNTDGQHVKRQAAMRNVRSQSSPDPINPDPARGEVCRPAQGPSKAQNNREEIFQGDLRPVGYRPRDQRISSQVINISSDEEEDARLTLARYRQRPVGGILPKDSHQDDIVVKSTEMHRRDLGVGLAHYQERLNDHTSYDIISTDFLHYRNNGKDPEGVPDLDRYREDYPQLVRDRSIDYTKPPQGHHAGHLHSPIWRGQTFSPLVCLAIIRVAQSNLPFVNFESALNHLINLGPMDPFPRLPTSSTFVDDVEYQPRPNDLPIKTVFVPHYYLDGRHALGFYVRLSSSHTTVVFTPSSDDDLYRLGLFDFQAVDRGSWEDTIIATNEGEWVGKEDTANWTSLLHWVSHSWVNRLFLTMGGQEDP</sequence>
<name>A0A6G1KQ81_9PLEO</name>